<evidence type="ECO:0000256" key="1">
    <source>
        <dbReference type="ARBA" id="ARBA00004141"/>
    </source>
</evidence>
<geneLocation type="mitochondrion" evidence="13"/>
<keyword evidence="8" id="KW-0406">Ion transport</keyword>
<evidence type="ECO:0000256" key="11">
    <source>
        <dbReference type="RuleBase" id="RU004450"/>
    </source>
</evidence>
<dbReference type="PRINTS" id="PR00123">
    <property type="entry name" value="ATPASEA"/>
</dbReference>
<feature type="transmembrane region" description="Helical" evidence="12">
    <location>
        <begin position="21"/>
        <end position="45"/>
    </location>
</feature>
<dbReference type="Gene3D" id="1.20.120.220">
    <property type="entry name" value="ATP synthase, F0 complex, subunit A"/>
    <property type="match status" value="1"/>
</dbReference>
<dbReference type="CDD" id="cd00310">
    <property type="entry name" value="ATP-synt_Fo_a_6"/>
    <property type="match status" value="1"/>
</dbReference>
<protein>
    <recommendedName>
        <fullName evidence="11">ATP synthase subunit a</fullName>
    </recommendedName>
</protein>
<evidence type="ECO:0000256" key="3">
    <source>
        <dbReference type="ARBA" id="ARBA00022448"/>
    </source>
</evidence>
<keyword evidence="3" id="KW-0813">Transport</keyword>
<keyword evidence="13" id="KW-0496">Mitochondrion</keyword>
<reference evidence="13" key="1">
    <citation type="submission" date="2023-10" db="EMBL/GenBank/DDBJ databases">
        <title>New taxonomic insights for Brazilian Syrbatus Reitter (Coleoptera: Staphylinidae: Pselaphinae), including three new species and their mitochondrial genomes.</title>
        <authorList>
            <person name="Asenjo A."/>
            <person name="Valois M."/>
            <person name="Zampaulo R."/>
            <person name="Molina M."/>
            <person name="Oliveira R.R.M."/>
            <person name="Oliveira G."/>
            <person name="Vasconcelos S."/>
        </authorList>
    </citation>
    <scope>NUCLEOTIDE SEQUENCE</scope>
</reference>
<organism evidence="13">
    <name type="scientific">Syrbatus sp. 3 RRMO-2024a</name>
    <dbReference type="NCBI Taxonomy" id="3154169"/>
    <lineage>
        <taxon>Eukaryota</taxon>
        <taxon>Metazoa</taxon>
        <taxon>Ecdysozoa</taxon>
        <taxon>Arthropoda</taxon>
        <taxon>Hexapoda</taxon>
        <taxon>Insecta</taxon>
        <taxon>Pterygota</taxon>
        <taxon>Neoptera</taxon>
        <taxon>Endopterygota</taxon>
        <taxon>Coleoptera</taxon>
        <taxon>Polyphaga</taxon>
        <taxon>Staphyliniformia</taxon>
        <taxon>Staphylinidae</taxon>
        <taxon>Omaliinae group</taxon>
        <taxon>Pselaphinae</taxon>
        <taxon>Syrbatus</taxon>
    </lineage>
</organism>
<comment type="similarity">
    <text evidence="2">Belongs to the ATPase A chain family.</text>
</comment>
<evidence type="ECO:0000256" key="2">
    <source>
        <dbReference type="ARBA" id="ARBA00006810"/>
    </source>
</evidence>
<keyword evidence="7 12" id="KW-1133">Transmembrane helix</keyword>
<evidence type="ECO:0000313" key="13">
    <source>
        <dbReference type="EMBL" id="XBP63017.1"/>
    </source>
</evidence>
<evidence type="ECO:0000256" key="12">
    <source>
        <dbReference type="SAM" id="Phobius"/>
    </source>
</evidence>
<proteinExistence type="inferred from homology"/>
<keyword evidence="5 12" id="KW-0812">Transmembrane</keyword>
<feature type="transmembrane region" description="Helical" evidence="12">
    <location>
        <begin position="152"/>
        <end position="171"/>
    </location>
</feature>
<evidence type="ECO:0000256" key="5">
    <source>
        <dbReference type="ARBA" id="ARBA00022692"/>
    </source>
</evidence>
<feature type="transmembrane region" description="Helical" evidence="12">
    <location>
        <begin position="65"/>
        <end position="88"/>
    </location>
</feature>
<accession>A0AAU7LKP7</accession>
<keyword evidence="4" id="KW-0138">CF(0)</keyword>
<feature type="transmembrane region" description="Helical" evidence="12">
    <location>
        <begin position="120"/>
        <end position="140"/>
    </location>
</feature>
<dbReference type="GO" id="GO:0005743">
    <property type="term" value="C:mitochondrial inner membrane"/>
    <property type="evidence" value="ECO:0007669"/>
    <property type="project" value="UniProtKB-SubCell"/>
</dbReference>
<dbReference type="GO" id="GO:0045259">
    <property type="term" value="C:proton-transporting ATP synthase complex"/>
    <property type="evidence" value="ECO:0007669"/>
    <property type="project" value="UniProtKB-KW"/>
</dbReference>
<keyword evidence="6" id="KW-0375">Hydrogen ion transport</keyword>
<dbReference type="PANTHER" id="PTHR11410:SF0">
    <property type="entry name" value="ATP SYNTHASE SUBUNIT A"/>
    <property type="match status" value="1"/>
</dbReference>
<dbReference type="InterPro" id="IPR045083">
    <property type="entry name" value="ATP_synth_F0_asu_bact/mt"/>
</dbReference>
<evidence type="ECO:0000256" key="9">
    <source>
        <dbReference type="ARBA" id="ARBA00023136"/>
    </source>
</evidence>
<feature type="transmembrane region" description="Helical" evidence="12">
    <location>
        <begin position="95"/>
        <end position="114"/>
    </location>
</feature>
<dbReference type="AlphaFoldDB" id="A0AAU7LKP7"/>
<dbReference type="InterPro" id="IPR035908">
    <property type="entry name" value="F0_ATP_A_sf"/>
</dbReference>
<keyword evidence="10" id="KW-0066">ATP synthesis</keyword>
<sequence length="215" mass="25759">MINLFMIFDPISKFSFNWMSLIFFLILIPLNYWLTFSRWSMLWFNILLNFYKNFKLINNLFLNKIFIYINLMSLIFFCNLMNLFPYIFPSPSHMIFSLSMALPLWLSFMIWSYINNLNHMLSHLVPQNTPILLIPLMIYIELISNFIRPLTLMIRLTANIITGHLLMFLLNKLNFSMILLIILINLMMILLEISISFIQALVFSMLTFMYSKEIE</sequence>
<feature type="transmembrane region" description="Helical" evidence="12">
    <location>
        <begin position="177"/>
        <end position="210"/>
    </location>
</feature>
<comment type="subcellular location">
    <subcellularLocation>
        <location evidence="1">Membrane</location>
        <topology evidence="1">Multi-pass membrane protein</topology>
    </subcellularLocation>
    <subcellularLocation>
        <location evidence="11">Mitochondrion inner membrane</location>
        <topology evidence="11">Multi-pass membrane protein</topology>
    </subcellularLocation>
</comment>
<dbReference type="GO" id="GO:0046933">
    <property type="term" value="F:proton-transporting ATP synthase activity, rotational mechanism"/>
    <property type="evidence" value="ECO:0007669"/>
    <property type="project" value="TreeGrafter"/>
</dbReference>
<name>A0AAU7LKP7_9COLE</name>
<dbReference type="InterPro" id="IPR000568">
    <property type="entry name" value="ATP_synth_F0_asu"/>
</dbReference>
<evidence type="ECO:0000256" key="4">
    <source>
        <dbReference type="ARBA" id="ARBA00022547"/>
    </source>
</evidence>
<dbReference type="PANTHER" id="PTHR11410">
    <property type="entry name" value="ATP SYNTHASE SUBUNIT A"/>
    <property type="match status" value="1"/>
</dbReference>
<evidence type="ECO:0000256" key="8">
    <source>
        <dbReference type="ARBA" id="ARBA00023065"/>
    </source>
</evidence>
<evidence type="ECO:0000256" key="7">
    <source>
        <dbReference type="ARBA" id="ARBA00022989"/>
    </source>
</evidence>
<gene>
    <name evidence="13" type="primary">ATP6</name>
</gene>
<dbReference type="EMBL" id="OR625199">
    <property type="protein sequence ID" value="XBP63043.1"/>
    <property type="molecule type" value="Genomic_DNA"/>
</dbReference>
<dbReference type="Pfam" id="PF00119">
    <property type="entry name" value="ATP-synt_A"/>
    <property type="match status" value="1"/>
</dbReference>
<dbReference type="EMBL" id="OR625197">
    <property type="protein sequence ID" value="XBP63017.1"/>
    <property type="molecule type" value="Genomic_DNA"/>
</dbReference>
<dbReference type="NCBIfam" id="TIGR01131">
    <property type="entry name" value="ATP_synt_6_or_A"/>
    <property type="match status" value="1"/>
</dbReference>
<evidence type="ECO:0000256" key="6">
    <source>
        <dbReference type="ARBA" id="ARBA00022781"/>
    </source>
</evidence>
<evidence type="ECO:0000256" key="10">
    <source>
        <dbReference type="ARBA" id="ARBA00023310"/>
    </source>
</evidence>
<keyword evidence="9 12" id="KW-0472">Membrane</keyword>
<dbReference type="SUPFAM" id="SSF81336">
    <property type="entry name" value="F1F0 ATP synthase subunit A"/>
    <property type="match status" value="1"/>
</dbReference>